<organism evidence="6 7">
    <name type="scientific">candidate division WOR-1 bacterium RIFCSPHIGHO2_01_FULL_53_15</name>
    <dbReference type="NCBI Taxonomy" id="1802564"/>
    <lineage>
        <taxon>Bacteria</taxon>
        <taxon>Bacillati</taxon>
        <taxon>Saganbacteria</taxon>
    </lineage>
</organism>
<evidence type="ECO:0000313" key="6">
    <source>
        <dbReference type="EMBL" id="OGB89538.1"/>
    </source>
</evidence>
<dbReference type="PANTHER" id="PTHR43794">
    <property type="entry name" value="AMINOHYDROLASE SSNA-RELATED"/>
    <property type="match status" value="1"/>
</dbReference>
<feature type="binding site" evidence="4">
    <location>
        <position position="216"/>
    </location>
    <ligand>
        <name>substrate</name>
    </ligand>
</feature>
<dbReference type="FunFam" id="3.20.20.140:FF:000014">
    <property type="entry name" value="5-methylthioadenosine/S-adenosylhomocysteine deaminase"/>
    <property type="match status" value="1"/>
</dbReference>
<evidence type="ECO:0000256" key="3">
    <source>
        <dbReference type="ARBA" id="ARBA00022833"/>
    </source>
</evidence>
<dbReference type="EC" id="3.5.4.28" evidence="4"/>
<proteinExistence type="inferred from homology"/>
<dbReference type="CDD" id="cd01298">
    <property type="entry name" value="ATZ_TRZ_like"/>
    <property type="match status" value="1"/>
</dbReference>
<dbReference type="EC" id="3.5.4.31" evidence="4"/>
<feature type="binding site" evidence="4">
    <location>
        <position position="64"/>
    </location>
    <ligand>
        <name>Zn(2+)</name>
        <dbReference type="ChEBI" id="CHEBI:29105"/>
    </ligand>
</feature>
<keyword evidence="2 4" id="KW-0378">Hydrolase</keyword>
<dbReference type="Gene3D" id="2.30.40.10">
    <property type="entry name" value="Urease, subunit C, domain 1"/>
    <property type="match status" value="1"/>
</dbReference>
<feature type="binding site" evidence="4">
    <location>
        <position position="66"/>
    </location>
    <ligand>
        <name>Zn(2+)</name>
        <dbReference type="ChEBI" id="CHEBI:29105"/>
    </ligand>
</feature>
<dbReference type="SUPFAM" id="SSF51338">
    <property type="entry name" value="Composite domain of metallo-dependent hydrolases"/>
    <property type="match status" value="1"/>
</dbReference>
<dbReference type="Proteomes" id="UP000178724">
    <property type="component" value="Unassembled WGS sequence"/>
</dbReference>
<feature type="domain" description="Amidohydrolase-related" evidence="5">
    <location>
        <begin position="55"/>
        <end position="404"/>
    </location>
</feature>
<name>A0A1F4Q0S8_UNCSA</name>
<comment type="function">
    <text evidence="4">Catalyzes the deamination of 5-methylthioadenosine and S-adenosyl-L-homocysteine into 5-methylthioinosine and S-inosyl-L-homocysteine, respectively. Is also able to deaminate adenosine.</text>
</comment>
<comment type="cofactor">
    <cofactor evidence="4">
        <name>Zn(2+)</name>
        <dbReference type="ChEBI" id="CHEBI:29105"/>
    </cofactor>
    <text evidence="4">Binds 1 zinc ion per subunit.</text>
</comment>
<dbReference type="EMBL" id="METM01000023">
    <property type="protein sequence ID" value="OGB89538.1"/>
    <property type="molecule type" value="Genomic_DNA"/>
</dbReference>
<evidence type="ECO:0000256" key="4">
    <source>
        <dbReference type="HAMAP-Rule" id="MF_01281"/>
    </source>
</evidence>
<comment type="caution">
    <text evidence="4">Lacks conserved residue(s) required for the propagation of feature annotation.</text>
</comment>
<feature type="binding site" evidence="4">
    <location>
        <position position="93"/>
    </location>
    <ligand>
        <name>substrate</name>
    </ligand>
</feature>
<comment type="similarity">
    <text evidence="4">Belongs to the metallo-dependent hydrolases superfamily. MTA/SAH deaminase family.</text>
</comment>
<feature type="binding site" evidence="4">
    <location>
        <position position="213"/>
    </location>
    <ligand>
        <name>Zn(2+)</name>
        <dbReference type="ChEBI" id="CHEBI:29105"/>
    </ligand>
</feature>
<feature type="binding site" evidence="4">
    <location>
        <position position="301"/>
    </location>
    <ligand>
        <name>Zn(2+)</name>
        <dbReference type="ChEBI" id="CHEBI:29105"/>
    </ligand>
</feature>
<dbReference type="GO" id="GO:0046872">
    <property type="term" value="F:metal ion binding"/>
    <property type="evidence" value="ECO:0007669"/>
    <property type="project" value="UniProtKB-KW"/>
</dbReference>
<evidence type="ECO:0000256" key="2">
    <source>
        <dbReference type="ARBA" id="ARBA00022801"/>
    </source>
</evidence>
<dbReference type="Gene3D" id="3.20.20.140">
    <property type="entry name" value="Metal-dependent hydrolases"/>
    <property type="match status" value="1"/>
</dbReference>
<dbReference type="GO" id="GO:0090614">
    <property type="term" value="F:5'-methylthioadenosine deaminase activity"/>
    <property type="evidence" value="ECO:0007669"/>
    <property type="project" value="UniProtKB-UniRule"/>
</dbReference>
<comment type="catalytic activity">
    <reaction evidence="4">
        <text>S-methyl-5'-thioadenosine + H2O + H(+) = S-methyl-5'-thioinosine + NH4(+)</text>
        <dbReference type="Rhea" id="RHEA:25025"/>
        <dbReference type="ChEBI" id="CHEBI:15377"/>
        <dbReference type="ChEBI" id="CHEBI:15378"/>
        <dbReference type="ChEBI" id="CHEBI:17509"/>
        <dbReference type="ChEBI" id="CHEBI:28938"/>
        <dbReference type="ChEBI" id="CHEBI:48595"/>
        <dbReference type="EC" id="3.5.4.31"/>
    </reaction>
</comment>
<dbReference type="InterPro" id="IPR032466">
    <property type="entry name" value="Metal_Hydrolase"/>
</dbReference>
<sequence length="432" mass="47829">MDADIVIKNGMVLTMDEGFTLHEKADLAIKGPKIVDISPQTKFKARKTIEAKGRLVMPGLINCHTHAAMVMMRGLADDMPLETWWQKFIFPLEKKLLNPNFIKIGVGLAAVEMIKSGTTAFSDMYFFEDAAAEVCKKISIRAFLGEGILDVPTPDFPDIEKTLSFVEGQHEKWKGDPIIHLTVSPHAPYSCSPETLKRSRQLAEKYDLPLHIHVSETAYEVDEIRQKYGASPVEHLENIGFLNERVIAAHCVHLSEKEKEILVKRQVKVAHCQESNMKLAVGQAPIVELLQKGVAIGLGTDGAASNNNLDMFDEMDSAAKFHKAVRRDPTVMKAQDVLRLATSEAARVMQRPDLGSLAVGKTADIIIVNLDRPHLTPLYNIYSQLVYSAGGGDVDSAIINGKLVMDNREILTVDEAEIIDRANFLAREVSHG</sequence>
<gene>
    <name evidence="4" type="primary">mtaD</name>
    <name evidence="6" type="ORF">A2625_01285</name>
</gene>
<dbReference type="InterPro" id="IPR006680">
    <property type="entry name" value="Amidohydro-rel"/>
</dbReference>
<protein>
    <recommendedName>
        <fullName evidence="4">5-methylthioadenosine/S-adenosylhomocysteine deaminase</fullName>
        <shortName evidence="4">MTA/SAH deaminase</shortName>
        <ecNumber evidence="4">3.5.4.28</ecNumber>
        <ecNumber evidence="4">3.5.4.31</ecNumber>
    </recommendedName>
</protein>
<comment type="caution">
    <text evidence="6">The sequence shown here is derived from an EMBL/GenBank/DDBJ whole genome shotgun (WGS) entry which is preliminary data.</text>
</comment>
<evidence type="ECO:0000256" key="1">
    <source>
        <dbReference type="ARBA" id="ARBA00022723"/>
    </source>
</evidence>
<dbReference type="InterPro" id="IPR011059">
    <property type="entry name" value="Metal-dep_hydrolase_composite"/>
</dbReference>
<keyword evidence="3 4" id="KW-0862">Zinc</keyword>
<reference evidence="6 7" key="1">
    <citation type="journal article" date="2016" name="Nat. Commun.">
        <title>Thousands of microbial genomes shed light on interconnected biogeochemical processes in an aquifer system.</title>
        <authorList>
            <person name="Anantharaman K."/>
            <person name="Brown C.T."/>
            <person name="Hug L.A."/>
            <person name="Sharon I."/>
            <person name="Castelle C.J."/>
            <person name="Probst A.J."/>
            <person name="Thomas B.C."/>
            <person name="Singh A."/>
            <person name="Wilkins M.J."/>
            <person name="Karaoz U."/>
            <person name="Brodie E.L."/>
            <person name="Williams K.H."/>
            <person name="Hubbard S.S."/>
            <person name="Banfield J.F."/>
        </authorList>
    </citation>
    <scope>NUCLEOTIDE SEQUENCE [LARGE SCALE GENOMIC DNA]</scope>
</reference>
<dbReference type="HAMAP" id="MF_01281">
    <property type="entry name" value="MTA_SAH_deamin"/>
    <property type="match status" value="1"/>
</dbReference>
<dbReference type="Pfam" id="PF01979">
    <property type="entry name" value="Amidohydro_1"/>
    <property type="match status" value="1"/>
</dbReference>
<keyword evidence="1 4" id="KW-0479">Metal-binding</keyword>
<dbReference type="InterPro" id="IPR023512">
    <property type="entry name" value="Deaminase_MtaD/DadD"/>
</dbReference>
<dbReference type="PANTHER" id="PTHR43794:SF11">
    <property type="entry name" value="AMIDOHYDROLASE-RELATED DOMAIN-CONTAINING PROTEIN"/>
    <property type="match status" value="1"/>
</dbReference>
<comment type="catalytic activity">
    <reaction evidence="4">
        <text>S-adenosyl-L-homocysteine + H2O + H(+) = S-inosyl-L-homocysteine + NH4(+)</text>
        <dbReference type="Rhea" id="RHEA:20716"/>
        <dbReference type="ChEBI" id="CHEBI:15377"/>
        <dbReference type="ChEBI" id="CHEBI:15378"/>
        <dbReference type="ChEBI" id="CHEBI:28938"/>
        <dbReference type="ChEBI" id="CHEBI:57856"/>
        <dbReference type="ChEBI" id="CHEBI:57985"/>
        <dbReference type="EC" id="3.5.4.28"/>
    </reaction>
</comment>
<evidence type="ECO:0000259" key="5">
    <source>
        <dbReference type="Pfam" id="PF01979"/>
    </source>
</evidence>
<dbReference type="AlphaFoldDB" id="A0A1F4Q0S8"/>
<accession>A0A1F4Q0S8</accession>
<feature type="binding site" evidence="4">
    <location>
        <position position="186"/>
    </location>
    <ligand>
        <name>substrate</name>
    </ligand>
</feature>
<dbReference type="InterPro" id="IPR050287">
    <property type="entry name" value="MTA/SAH_deaminase"/>
</dbReference>
<feature type="binding site" evidence="4">
    <location>
        <position position="301"/>
    </location>
    <ligand>
        <name>substrate</name>
    </ligand>
</feature>
<dbReference type="GO" id="GO:0050270">
    <property type="term" value="F:S-adenosylhomocysteine deaminase activity"/>
    <property type="evidence" value="ECO:0007669"/>
    <property type="project" value="UniProtKB-UniRule"/>
</dbReference>
<dbReference type="SUPFAM" id="SSF51556">
    <property type="entry name" value="Metallo-dependent hydrolases"/>
    <property type="match status" value="1"/>
</dbReference>
<evidence type="ECO:0000313" key="7">
    <source>
        <dbReference type="Proteomes" id="UP000178724"/>
    </source>
</evidence>